<dbReference type="SUPFAM" id="SSF52047">
    <property type="entry name" value="RNI-like"/>
    <property type="match status" value="1"/>
</dbReference>
<evidence type="ECO:0008006" key="3">
    <source>
        <dbReference type="Google" id="ProtNLM"/>
    </source>
</evidence>
<organism evidence="1 2">
    <name type="scientific">Orchesella dallaii</name>
    <dbReference type="NCBI Taxonomy" id="48710"/>
    <lineage>
        <taxon>Eukaryota</taxon>
        <taxon>Metazoa</taxon>
        <taxon>Ecdysozoa</taxon>
        <taxon>Arthropoda</taxon>
        <taxon>Hexapoda</taxon>
        <taxon>Collembola</taxon>
        <taxon>Entomobryomorpha</taxon>
        <taxon>Entomobryoidea</taxon>
        <taxon>Orchesellidae</taxon>
        <taxon>Orchesellinae</taxon>
        <taxon>Orchesella</taxon>
    </lineage>
</organism>
<dbReference type="EMBL" id="CAXLJM020000054">
    <property type="protein sequence ID" value="CAL8117491.1"/>
    <property type="molecule type" value="Genomic_DNA"/>
</dbReference>
<gene>
    <name evidence="1" type="ORF">ODALV1_LOCUS17719</name>
</gene>
<name>A0ABP1R1V1_9HEXA</name>
<keyword evidence="2" id="KW-1185">Reference proteome</keyword>
<evidence type="ECO:0000313" key="2">
    <source>
        <dbReference type="Proteomes" id="UP001642540"/>
    </source>
</evidence>
<accession>A0ABP1R1V1</accession>
<protein>
    <recommendedName>
        <fullName evidence="3">F-box domain-containing protein</fullName>
    </recommendedName>
</protein>
<dbReference type="Proteomes" id="UP001642540">
    <property type="component" value="Unassembled WGS sequence"/>
</dbReference>
<comment type="caution">
    <text evidence="1">The sequence shown here is derived from an EMBL/GenBank/DDBJ whole genome shotgun (WGS) entry which is preliminary data.</text>
</comment>
<sequence>MAEVWEKIFDNVNNPADMLNAANASPTWRKFIYEYKPAAFFPMILPLVLEHTAQPSVLALREVNVDSRRIVDSALQQYCSHPEFELQFNPFWLPPTTELQRTVERIGRRCEINALEELYPYIDRNTDLYRLRGNAFLTGHLSLHIHGPRAFNGPLLGDEYSQIFSIYRTHLLSLAIWLSGLNPEQISTILAFVSTAQNLTTLRIASVNLHQHEVPMDVFQLPRLLHVESLDLSNYARGLWDQQLPILLPYIQGYGQNLKTFSCPSPLLSSPDITVEALNLSLPNLKCAKIVAIQTSSILKLSLVNWHLDRLHLHGSISSNGGVDFSLMDVIGLVNNFSGTLQTLDMLLQLTAPSVRCVERVPRDQMMKMEKLKVLRTLAENVKEEWFWDFVRFGCQNVVELRLKFPNLVSHFSTFNEECRLLALKGFRLAPKLKVIRFYLTFNQPPVSVRRSNWLAFAGEYDPLMWVELIQKRIQIRRGQRL</sequence>
<proteinExistence type="predicted"/>
<reference evidence="1 2" key="1">
    <citation type="submission" date="2024-08" db="EMBL/GenBank/DDBJ databases">
        <authorList>
            <person name="Cucini C."/>
            <person name="Frati F."/>
        </authorList>
    </citation>
    <scope>NUCLEOTIDE SEQUENCE [LARGE SCALE GENOMIC DNA]</scope>
</reference>
<evidence type="ECO:0000313" key="1">
    <source>
        <dbReference type="EMBL" id="CAL8117491.1"/>
    </source>
</evidence>